<gene>
    <name evidence="2" type="ORF">TIFTF001_001612</name>
</gene>
<sequence>MGTQTDHRRPRPPRSLRISRPAKTQALEGDGEDNRHPSDGENPAATSRDGADNTSTRRCDLLWLLTMEETVRLLMNFTTQDAALAIHGDPGQGRSETWVSTHTKVGFDPLIRWVSMAGQLAGVPSAGGGSSRCDQPPQATNSQRPPP</sequence>
<reference evidence="2" key="1">
    <citation type="submission" date="2023-07" db="EMBL/GenBank/DDBJ databases">
        <title>draft genome sequence of fig (Ficus carica).</title>
        <authorList>
            <person name="Takahashi T."/>
            <person name="Nishimura K."/>
        </authorList>
    </citation>
    <scope>NUCLEOTIDE SEQUENCE</scope>
</reference>
<evidence type="ECO:0000313" key="2">
    <source>
        <dbReference type="EMBL" id="GMN27365.1"/>
    </source>
</evidence>
<dbReference type="AlphaFoldDB" id="A0AA87Z836"/>
<evidence type="ECO:0000256" key="1">
    <source>
        <dbReference type="SAM" id="MobiDB-lite"/>
    </source>
</evidence>
<organism evidence="2 3">
    <name type="scientific">Ficus carica</name>
    <name type="common">Common fig</name>
    <dbReference type="NCBI Taxonomy" id="3494"/>
    <lineage>
        <taxon>Eukaryota</taxon>
        <taxon>Viridiplantae</taxon>
        <taxon>Streptophyta</taxon>
        <taxon>Embryophyta</taxon>
        <taxon>Tracheophyta</taxon>
        <taxon>Spermatophyta</taxon>
        <taxon>Magnoliopsida</taxon>
        <taxon>eudicotyledons</taxon>
        <taxon>Gunneridae</taxon>
        <taxon>Pentapetalae</taxon>
        <taxon>rosids</taxon>
        <taxon>fabids</taxon>
        <taxon>Rosales</taxon>
        <taxon>Moraceae</taxon>
        <taxon>Ficeae</taxon>
        <taxon>Ficus</taxon>
    </lineage>
</organism>
<dbReference type="EMBL" id="BTGU01000002">
    <property type="protein sequence ID" value="GMN27365.1"/>
    <property type="molecule type" value="Genomic_DNA"/>
</dbReference>
<feature type="region of interest" description="Disordered" evidence="1">
    <location>
        <begin position="1"/>
        <end position="56"/>
    </location>
</feature>
<dbReference type="Proteomes" id="UP001187192">
    <property type="component" value="Unassembled WGS sequence"/>
</dbReference>
<protein>
    <submittedName>
        <fullName evidence="2">Uncharacterized protein</fullName>
    </submittedName>
</protein>
<keyword evidence="3" id="KW-1185">Reference proteome</keyword>
<feature type="region of interest" description="Disordered" evidence="1">
    <location>
        <begin position="122"/>
        <end position="147"/>
    </location>
</feature>
<proteinExistence type="predicted"/>
<accession>A0AA87Z836</accession>
<name>A0AA87Z836_FICCA</name>
<comment type="caution">
    <text evidence="2">The sequence shown here is derived from an EMBL/GenBank/DDBJ whole genome shotgun (WGS) entry which is preliminary data.</text>
</comment>
<evidence type="ECO:0000313" key="3">
    <source>
        <dbReference type="Proteomes" id="UP001187192"/>
    </source>
</evidence>
<feature type="compositionally biased region" description="Polar residues" evidence="1">
    <location>
        <begin position="137"/>
        <end position="147"/>
    </location>
</feature>